<dbReference type="EMBL" id="JAGPXC010000008">
    <property type="protein sequence ID" value="KAH6647794.1"/>
    <property type="molecule type" value="Genomic_DNA"/>
</dbReference>
<dbReference type="InterPro" id="IPR008030">
    <property type="entry name" value="NmrA-like"/>
</dbReference>
<evidence type="ECO:0000313" key="4">
    <source>
        <dbReference type="EMBL" id="KAH6647794.1"/>
    </source>
</evidence>
<dbReference type="Proteomes" id="UP000758603">
    <property type="component" value="Unassembled WGS sequence"/>
</dbReference>
<dbReference type="InterPro" id="IPR036291">
    <property type="entry name" value="NAD(P)-bd_dom_sf"/>
</dbReference>
<keyword evidence="5" id="KW-1185">Reference proteome</keyword>
<dbReference type="InterPro" id="IPR045312">
    <property type="entry name" value="PCBER-like"/>
</dbReference>
<dbReference type="Gene3D" id="3.40.50.720">
    <property type="entry name" value="NAD(P)-binding Rossmann-like Domain"/>
    <property type="match status" value="1"/>
</dbReference>
<dbReference type="PANTHER" id="PTHR47706">
    <property type="entry name" value="NMRA-LIKE FAMILY PROTEIN"/>
    <property type="match status" value="1"/>
</dbReference>
<dbReference type="Pfam" id="PF05368">
    <property type="entry name" value="NmrA"/>
    <property type="match status" value="1"/>
</dbReference>
<gene>
    <name evidence="4" type="ORF">BKA67DRAFT_539638</name>
</gene>
<feature type="domain" description="NmrA-like" evidence="3">
    <location>
        <begin position="6"/>
        <end position="232"/>
    </location>
</feature>
<dbReference type="AlphaFoldDB" id="A0A9P8UCR5"/>
<sequence length="299" mass="32111">MTSTIKNVAVAGATGNLGPAILDQLLKGGFKVTVLTRQGSTHKFPDNVDVKVVDYDSLDSLTDALERQDAVVSTLAGAALTTQLPLIQAAIKAGVERFIPSEFGSDTSNTKAAQLPVFKDKVVVQDVLKKEAAAGHLTYTIINNGPFFDWGLAVGWLANAKEKTISLHDGGNRTFSATTLPAVGQAVVSVLKHPKETKNKVVRIQSVALTLKKLSEIAQRATGTPWQEQVVSVDDQISEAFAELQKENPDPNVFIINFINASIFGDGYGSHFKTNDNEFLGIKELSEADIESLIKAHAQ</sequence>
<protein>
    <recommendedName>
        <fullName evidence="3">NmrA-like domain-containing protein</fullName>
    </recommendedName>
</protein>
<accession>A0A9P8UCR5</accession>
<evidence type="ECO:0000256" key="1">
    <source>
        <dbReference type="ARBA" id="ARBA00022857"/>
    </source>
</evidence>
<dbReference type="OrthoDB" id="9974981at2759"/>
<dbReference type="InterPro" id="IPR051609">
    <property type="entry name" value="NmrA/Isoflavone_reductase-like"/>
</dbReference>
<dbReference type="CDD" id="cd05259">
    <property type="entry name" value="PCBER_SDR_a"/>
    <property type="match status" value="1"/>
</dbReference>
<organism evidence="4 5">
    <name type="scientific">Truncatella angustata</name>
    <dbReference type="NCBI Taxonomy" id="152316"/>
    <lineage>
        <taxon>Eukaryota</taxon>
        <taxon>Fungi</taxon>
        <taxon>Dikarya</taxon>
        <taxon>Ascomycota</taxon>
        <taxon>Pezizomycotina</taxon>
        <taxon>Sordariomycetes</taxon>
        <taxon>Xylariomycetidae</taxon>
        <taxon>Amphisphaeriales</taxon>
        <taxon>Sporocadaceae</taxon>
        <taxon>Truncatella</taxon>
    </lineage>
</organism>
<evidence type="ECO:0000256" key="2">
    <source>
        <dbReference type="ARBA" id="ARBA00023002"/>
    </source>
</evidence>
<dbReference type="Gene3D" id="3.90.25.10">
    <property type="entry name" value="UDP-galactose 4-epimerase, domain 1"/>
    <property type="match status" value="1"/>
</dbReference>
<reference evidence="4" key="1">
    <citation type="journal article" date="2021" name="Nat. Commun.">
        <title>Genetic determinants of endophytism in the Arabidopsis root mycobiome.</title>
        <authorList>
            <person name="Mesny F."/>
            <person name="Miyauchi S."/>
            <person name="Thiergart T."/>
            <person name="Pickel B."/>
            <person name="Atanasova L."/>
            <person name="Karlsson M."/>
            <person name="Huettel B."/>
            <person name="Barry K.W."/>
            <person name="Haridas S."/>
            <person name="Chen C."/>
            <person name="Bauer D."/>
            <person name="Andreopoulos W."/>
            <person name="Pangilinan J."/>
            <person name="LaButti K."/>
            <person name="Riley R."/>
            <person name="Lipzen A."/>
            <person name="Clum A."/>
            <person name="Drula E."/>
            <person name="Henrissat B."/>
            <person name="Kohler A."/>
            <person name="Grigoriev I.V."/>
            <person name="Martin F.M."/>
            <person name="Hacquard S."/>
        </authorList>
    </citation>
    <scope>NUCLEOTIDE SEQUENCE</scope>
    <source>
        <strain evidence="4">MPI-SDFR-AT-0073</strain>
    </source>
</reference>
<dbReference type="PANTHER" id="PTHR47706:SF1">
    <property type="entry name" value="CIPA-LIKE, PUTATIVE (AFU_ORTHOLOGUE AFUA_1G12460)-RELATED"/>
    <property type="match status" value="1"/>
</dbReference>
<dbReference type="GeneID" id="70129563"/>
<dbReference type="GO" id="GO:0016491">
    <property type="term" value="F:oxidoreductase activity"/>
    <property type="evidence" value="ECO:0007669"/>
    <property type="project" value="UniProtKB-KW"/>
</dbReference>
<name>A0A9P8UCR5_9PEZI</name>
<keyword evidence="2" id="KW-0560">Oxidoreductase</keyword>
<keyword evidence="1" id="KW-0521">NADP</keyword>
<evidence type="ECO:0000313" key="5">
    <source>
        <dbReference type="Proteomes" id="UP000758603"/>
    </source>
</evidence>
<proteinExistence type="predicted"/>
<dbReference type="RefSeq" id="XP_045954306.1">
    <property type="nucleotide sequence ID" value="XM_046100671.1"/>
</dbReference>
<dbReference type="SUPFAM" id="SSF51735">
    <property type="entry name" value="NAD(P)-binding Rossmann-fold domains"/>
    <property type="match status" value="1"/>
</dbReference>
<comment type="caution">
    <text evidence="4">The sequence shown here is derived from an EMBL/GenBank/DDBJ whole genome shotgun (WGS) entry which is preliminary data.</text>
</comment>
<evidence type="ECO:0000259" key="3">
    <source>
        <dbReference type="Pfam" id="PF05368"/>
    </source>
</evidence>